<keyword evidence="5" id="KW-0325">Glycoprotein</keyword>
<evidence type="ECO:0000256" key="6">
    <source>
        <dbReference type="ARBA" id="ARBA00022729"/>
    </source>
</evidence>
<comment type="caution">
    <text evidence="9">Lacks conserved residue(s) required for the propagation of feature annotation.</text>
</comment>
<dbReference type="EMBL" id="KZ824466">
    <property type="protein sequence ID" value="RAK97177.1"/>
    <property type="molecule type" value="Genomic_DNA"/>
</dbReference>
<keyword evidence="4" id="KW-0964">Secreted</keyword>
<keyword evidence="9" id="KW-0408">Iron</keyword>
<accession>A0A395GR23</accession>
<evidence type="ECO:0000313" key="13">
    <source>
        <dbReference type="Proteomes" id="UP000249402"/>
    </source>
</evidence>
<keyword evidence="5" id="KW-0336">GPI-anchor</keyword>
<name>A0A395GR23_9EURO</name>
<evidence type="ECO:0000256" key="8">
    <source>
        <dbReference type="ARBA" id="ARBA00023288"/>
    </source>
</evidence>
<reference evidence="12 13" key="1">
    <citation type="submission" date="2018-02" db="EMBL/GenBank/DDBJ databases">
        <title>The genomes of Aspergillus section Nigri reveals drivers in fungal speciation.</title>
        <authorList>
            <consortium name="DOE Joint Genome Institute"/>
            <person name="Vesth T.C."/>
            <person name="Nybo J."/>
            <person name="Theobald S."/>
            <person name="Brandl J."/>
            <person name="Frisvad J.C."/>
            <person name="Nielsen K.F."/>
            <person name="Lyhne E.K."/>
            <person name="Kogle M.E."/>
            <person name="Kuo A."/>
            <person name="Riley R."/>
            <person name="Clum A."/>
            <person name="Nolan M."/>
            <person name="Lipzen A."/>
            <person name="Salamov A."/>
            <person name="Henrissat B."/>
            <person name="Wiebenga A."/>
            <person name="De vries R.P."/>
            <person name="Grigoriev I.V."/>
            <person name="Mortensen U.H."/>
            <person name="Andersen M.R."/>
            <person name="Baker S.E."/>
        </authorList>
    </citation>
    <scope>NUCLEOTIDE SEQUENCE [LARGE SCALE GENOMIC DNA]</scope>
    <source>
        <strain evidence="12 13">CBS 121593</strain>
    </source>
</reference>
<keyword evidence="9" id="KW-0479">Metal-binding</keyword>
<evidence type="ECO:0000256" key="4">
    <source>
        <dbReference type="ARBA" id="ARBA00022525"/>
    </source>
</evidence>
<dbReference type="GO" id="GO:0098552">
    <property type="term" value="C:side of membrane"/>
    <property type="evidence" value="ECO:0007669"/>
    <property type="project" value="UniProtKB-KW"/>
</dbReference>
<organism evidence="12 13">
    <name type="scientific">Aspergillus ibericus CBS 121593</name>
    <dbReference type="NCBI Taxonomy" id="1448316"/>
    <lineage>
        <taxon>Eukaryota</taxon>
        <taxon>Fungi</taxon>
        <taxon>Dikarya</taxon>
        <taxon>Ascomycota</taxon>
        <taxon>Pezizomycotina</taxon>
        <taxon>Eurotiomycetes</taxon>
        <taxon>Eurotiomycetidae</taxon>
        <taxon>Eurotiales</taxon>
        <taxon>Aspergillaceae</taxon>
        <taxon>Aspergillus</taxon>
        <taxon>Aspergillus subgen. Circumdati</taxon>
    </lineage>
</organism>
<evidence type="ECO:0000313" key="12">
    <source>
        <dbReference type="EMBL" id="RAK97177.1"/>
    </source>
</evidence>
<feature type="signal peptide" evidence="10">
    <location>
        <begin position="1"/>
        <end position="17"/>
    </location>
</feature>
<dbReference type="GO" id="GO:0005576">
    <property type="term" value="C:extracellular region"/>
    <property type="evidence" value="ECO:0007669"/>
    <property type="project" value="UniProtKB-SubCell"/>
</dbReference>
<dbReference type="OrthoDB" id="4505683at2759"/>
<dbReference type="PROSITE" id="PS52012">
    <property type="entry name" value="CFEM"/>
    <property type="match status" value="1"/>
</dbReference>
<feature type="binding site" description="axial binding residue" evidence="9">
    <location>
        <position position="38"/>
    </location>
    <ligand>
        <name>heme</name>
        <dbReference type="ChEBI" id="CHEBI:30413"/>
    </ligand>
    <ligandPart>
        <name>Fe</name>
        <dbReference type="ChEBI" id="CHEBI:18248"/>
    </ligandPart>
</feature>
<evidence type="ECO:0000256" key="9">
    <source>
        <dbReference type="PROSITE-ProRule" id="PRU01356"/>
    </source>
</evidence>
<protein>
    <recommendedName>
        <fullName evidence="11">CFEM domain-containing protein</fullName>
    </recommendedName>
</protein>
<evidence type="ECO:0000256" key="2">
    <source>
        <dbReference type="ARBA" id="ARBA00004613"/>
    </source>
</evidence>
<dbReference type="RefSeq" id="XP_025571505.1">
    <property type="nucleotide sequence ID" value="XM_025722903.1"/>
</dbReference>
<proteinExistence type="inferred from homology"/>
<keyword evidence="6 10" id="KW-0732">Signal</keyword>
<dbReference type="GO" id="GO:0046872">
    <property type="term" value="F:metal ion binding"/>
    <property type="evidence" value="ECO:0007669"/>
    <property type="project" value="UniProtKB-UniRule"/>
</dbReference>
<dbReference type="Proteomes" id="UP000249402">
    <property type="component" value="Unassembled WGS sequence"/>
</dbReference>
<feature type="disulfide bond" evidence="9">
    <location>
        <begin position="34"/>
        <end position="41"/>
    </location>
</feature>
<gene>
    <name evidence="12" type="ORF">BO80DRAFT_468074</name>
</gene>
<feature type="chain" id="PRO_5017413683" description="CFEM domain-containing protein" evidence="10">
    <location>
        <begin position="18"/>
        <end position="77"/>
    </location>
</feature>
<dbReference type="AlphaFoldDB" id="A0A395GR23"/>
<keyword evidence="7 9" id="KW-1015">Disulfide bond</keyword>
<dbReference type="GeneID" id="37227768"/>
<dbReference type="VEuPathDB" id="FungiDB:BO80DRAFT_468074"/>
<keyword evidence="9" id="KW-0349">Heme</keyword>
<keyword evidence="8" id="KW-0449">Lipoprotein</keyword>
<dbReference type="Pfam" id="PF05730">
    <property type="entry name" value="CFEM"/>
    <property type="match status" value="1"/>
</dbReference>
<evidence type="ECO:0000256" key="3">
    <source>
        <dbReference type="ARBA" id="ARBA00010031"/>
    </source>
</evidence>
<sequence length="77" mass="8111">MKPSLLILLSLLSLTTGQTIPQCLGDCVNSSTVCEAGDINCYCTNAGFQQGVRDCLNERGCQGDLQAGVDLQNEICG</sequence>
<feature type="disulfide bond" evidence="9">
    <location>
        <begin position="43"/>
        <end position="76"/>
    </location>
</feature>
<comment type="similarity">
    <text evidence="3">Belongs to the RBT5 family.</text>
</comment>
<evidence type="ECO:0000256" key="1">
    <source>
        <dbReference type="ARBA" id="ARBA00004589"/>
    </source>
</evidence>
<feature type="domain" description="CFEM" evidence="11">
    <location>
        <begin position="1"/>
        <end position="77"/>
    </location>
</feature>
<keyword evidence="13" id="KW-1185">Reference proteome</keyword>
<evidence type="ECO:0000256" key="5">
    <source>
        <dbReference type="ARBA" id="ARBA00022622"/>
    </source>
</evidence>
<keyword evidence="5" id="KW-0472">Membrane</keyword>
<dbReference type="InterPro" id="IPR008427">
    <property type="entry name" value="Extracellular_membr_CFEM_dom"/>
</dbReference>
<evidence type="ECO:0000256" key="10">
    <source>
        <dbReference type="SAM" id="SignalP"/>
    </source>
</evidence>
<evidence type="ECO:0000259" key="11">
    <source>
        <dbReference type="PROSITE" id="PS52012"/>
    </source>
</evidence>
<comment type="subcellular location">
    <subcellularLocation>
        <location evidence="1">Membrane</location>
        <topology evidence="1">Lipid-anchor</topology>
        <topology evidence="1">GPI-anchor</topology>
    </subcellularLocation>
    <subcellularLocation>
        <location evidence="2">Secreted</location>
    </subcellularLocation>
</comment>
<evidence type="ECO:0000256" key="7">
    <source>
        <dbReference type="ARBA" id="ARBA00023157"/>
    </source>
</evidence>